<reference evidence="1 2" key="1">
    <citation type="submission" date="2018-11" db="EMBL/GenBank/DDBJ databases">
        <title>Proposal to divide the Flavobacteriaceae and reorganize its genera based on Amino Acid Identity values calculated from whole genome sequences.</title>
        <authorList>
            <person name="Nicholson A.C."/>
            <person name="Gulvik C.A."/>
            <person name="Whitney A.M."/>
            <person name="Humrighouse B.W."/>
            <person name="Bell M."/>
            <person name="Holmes B."/>
            <person name="Steigerwalt A.G."/>
            <person name="Villarma A."/>
            <person name="Sheth M."/>
            <person name="Batra D."/>
            <person name="Pryor J."/>
            <person name="Bernardet J.-F."/>
            <person name="Hugo C."/>
            <person name="Kampfer P."/>
            <person name="Newman J."/>
            <person name="McQuiston J.R."/>
        </authorList>
    </citation>
    <scope>NUCLEOTIDE SEQUENCE [LARGE SCALE GENOMIC DNA]</scope>
    <source>
        <strain evidence="1 2">G0041</strain>
    </source>
</reference>
<organism evidence="1 2">
    <name type="scientific">Chryseobacterium nakagawai</name>
    <dbReference type="NCBI Taxonomy" id="1241982"/>
    <lineage>
        <taxon>Bacteria</taxon>
        <taxon>Pseudomonadati</taxon>
        <taxon>Bacteroidota</taxon>
        <taxon>Flavobacteriia</taxon>
        <taxon>Flavobacteriales</taxon>
        <taxon>Weeksellaceae</taxon>
        <taxon>Chryseobacterium group</taxon>
        <taxon>Chryseobacterium</taxon>
    </lineage>
</organism>
<gene>
    <name evidence="1" type="ORF">EG343_03990</name>
</gene>
<dbReference type="AlphaFoldDB" id="A0AAD0YIT2"/>
<dbReference type="KEGG" id="cnk:EG343_03990"/>
<accession>A0AAD0YIT2</accession>
<keyword evidence="2" id="KW-1185">Reference proteome</keyword>
<evidence type="ECO:0000313" key="1">
    <source>
        <dbReference type="EMBL" id="AZA89845.1"/>
    </source>
</evidence>
<sequence length="64" mass="7784">MQIPRKLSKNTDKIFLLMYYFCSFTVIRKEVKGKVDIFVKFVNLSKTKYLINKDNVRKKIYIKF</sequence>
<proteinExistence type="predicted"/>
<name>A0AAD0YIT2_CHRNA</name>
<dbReference type="Proteomes" id="UP000278288">
    <property type="component" value="Chromosome"/>
</dbReference>
<dbReference type="EMBL" id="CP033923">
    <property type="protein sequence ID" value="AZA89845.1"/>
    <property type="molecule type" value="Genomic_DNA"/>
</dbReference>
<evidence type="ECO:0000313" key="2">
    <source>
        <dbReference type="Proteomes" id="UP000278288"/>
    </source>
</evidence>
<protein>
    <submittedName>
        <fullName evidence="1">Uncharacterized protein</fullName>
    </submittedName>
</protein>